<dbReference type="EMBL" id="CP014544">
    <property type="protein sequence ID" value="AMO68238.1"/>
    <property type="molecule type" value="Genomic_DNA"/>
</dbReference>
<keyword evidence="4 6" id="KW-1133">Transmembrane helix</keyword>
<dbReference type="AlphaFoldDB" id="A0A127M4T3"/>
<dbReference type="InterPro" id="IPR035681">
    <property type="entry name" value="ComA-like_MBL"/>
</dbReference>
<comment type="subcellular location">
    <subcellularLocation>
        <location evidence="1">Cell membrane</location>
        <topology evidence="1">Multi-pass membrane protein</topology>
    </subcellularLocation>
</comment>
<dbReference type="GO" id="GO:0005886">
    <property type="term" value="C:plasma membrane"/>
    <property type="evidence" value="ECO:0007669"/>
    <property type="project" value="UniProtKB-SubCell"/>
</dbReference>
<dbReference type="InterPro" id="IPR004477">
    <property type="entry name" value="ComEC_N"/>
</dbReference>
<evidence type="ECO:0000256" key="6">
    <source>
        <dbReference type="SAM" id="Phobius"/>
    </source>
</evidence>
<dbReference type="InterPro" id="IPR036866">
    <property type="entry name" value="RibonucZ/Hydroxyglut_hydro"/>
</dbReference>
<evidence type="ECO:0000256" key="5">
    <source>
        <dbReference type="ARBA" id="ARBA00023136"/>
    </source>
</evidence>
<feature type="transmembrane region" description="Helical" evidence="6">
    <location>
        <begin position="263"/>
        <end position="280"/>
    </location>
</feature>
<dbReference type="GO" id="GO:0030420">
    <property type="term" value="P:establishment of competence for transformation"/>
    <property type="evidence" value="ECO:0007669"/>
    <property type="project" value="InterPro"/>
</dbReference>
<dbReference type="PANTHER" id="PTHR30619:SF1">
    <property type="entry name" value="RECOMBINATION PROTEIN 2"/>
    <property type="match status" value="1"/>
</dbReference>
<keyword evidence="3 6" id="KW-0812">Transmembrane</keyword>
<dbReference type="Pfam" id="PF03772">
    <property type="entry name" value="Competence"/>
    <property type="match status" value="1"/>
</dbReference>
<dbReference type="Proteomes" id="UP000074119">
    <property type="component" value="Chromosome"/>
</dbReference>
<dbReference type="RefSeq" id="WP_008247676.1">
    <property type="nucleotide sequence ID" value="NZ_CP014544.1"/>
</dbReference>
<keyword evidence="2" id="KW-1003">Cell membrane</keyword>
<evidence type="ECO:0000313" key="8">
    <source>
        <dbReference type="EMBL" id="AMO68238.1"/>
    </source>
</evidence>
<dbReference type="KEGG" id="zal:AZF00_07935"/>
<protein>
    <recommendedName>
        <fullName evidence="7">Metallo-beta-lactamase domain-containing protein</fullName>
    </recommendedName>
</protein>
<feature type="transmembrane region" description="Helical" evidence="6">
    <location>
        <begin position="6"/>
        <end position="37"/>
    </location>
</feature>
<feature type="domain" description="Metallo-beta-lactamase" evidence="7">
    <location>
        <begin position="505"/>
        <end position="691"/>
    </location>
</feature>
<dbReference type="PANTHER" id="PTHR30619">
    <property type="entry name" value="DNA INTERNALIZATION/COMPETENCE PROTEIN COMEC/REC2"/>
    <property type="match status" value="1"/>
</dbReference>
<dbReference type="InterPro" id="IPR001279">
    <property type="entry name" value="Metallo-B-lactamas"/>
</dbReference>
<reference evidence="8 9" key="1">
    <citation type="submission" date="2015-12" db="EMBL/GenBank/DDBJ databases">
        <authorList>
            <person name="Shamseldin A."/>
            <person name="Moawad H."/>
            <person name="Abd El-Rahim W.M."/>
            <person name="Sadowsky M.J."/>
        </authorList>
    </citation>
    <scope>NUCLEOTIDE SEQUENCE [LARGE SCALE GENOMIC DNA]</scope>
    <source>
        <strain evidence="8 9">SM2</strain>
    </source>
</reference>
<proteinExistence type="predicted"/>
<evidence type="ECO:0000256" key="1">
    <source>
        <dbReference type="ARBA" id="ARBA00004651"/>
    </source>
</evidence>
<dbReference type="InterPro" id="IPR025405">
    <property type="entry name" value="DUF4131"/>
</dbReference>
<feature type="transmembrane region" description="Helical" evidence="6">
    <location>
        <begin position="363"/>
        <end position="383"/>
    </location>
</feature>
<keyword evidence="5 6" id="KW-0472">Membrane</keyword>
<sequence>MLSWMTAAIVAIVGVAFAPALPAYTIIAVCLLSGLIASAALRLRWRGPLVAFLIAAAYAASYGVWRTAQLLPPALEGRDITLSFRVLTPPERRSEFPPHYRFDAKTDLKGLGRVRLSWYGEEPPSLGDSLHAQLRLRRPHGYRSPGAFDYGHWLFVSGYSATGYVRHPETAVFTPSAAPFSPEIFRQNLIAGPSAYLDRYHHSGVMKALLFADRSGINPADWALFAQTGTSHLMAISGMHIGMVLLWGWGLGRVAIFLCQRGLVLKPLLAMGFALSYAAMAGFSVPTQRAVAMAAMALLAYGFRRQISPWRSYFAAMLLVLVIDPLAPHQLGFSLSFAAVAILLWAFQGQRQPRSLSLLRSQWVVVIGLLPVLGLWGLGFSVASIPANLVAIPLVAFLILPALFAGLLLLKVWPWLADLLFSCADALFEYLQLGLALAAQWQPVIHFYPPPSALGLGLGAVLVILLPRGVPAKWLAVIPLLALFYWPAPRPTKGDLWVTVLDVGQGLAVLLQTQTKSLLYDVGPDFRSGFNTADAVVLPALAEFAIDRLDALVLSHGDRDHAGAASALLAKQPVVTFLRGEDIEKFERIGRDCHTAPAWNWDGVRFEFLHSAVSDQRGNNASCVMKISAGLAAILLTGDIEADIERKLMDAHDNNLSANVLVAPHHGSNTSSSAAFIAAVAPAEVVFSAGRNNHYGHPATAVLRRYQAQGSRCWHTGLHGAIQFRFQGGELADIRYARAWRYYWETPVTNPELCRKFNSEG</sequence>
<dbReference type="InterPro" id="IPR004797">
    <property type="entry name" value="Competence_ComEC/Rec2"/>
</dbReference>
<gene>
    <name evidence="8" type="ORF">AZF00_07935</name>
</gene>
<dbReference type="NCBIfam" id="TIGR00360">
    <property type="entry name" value="ComEC_N-term"/>
    <property type="match status" value="1"/>
</dbReference>
<dbReference type="SMART" id="SM00849">
    <property type="entry name" value="Lactamase_B"/>
    <property type="match status" value="1"/>
</dbReference>
<dbReference type="SUPFAM" id="SSF56281">
    <property type="entry name" value="Metallo-hydrolase/oxidoreductase"/>
    <property type="match status" value="1"/>
</dbReference>
<name>A0A127M4T3_9GAMM</name>
<feature type="transmembrane region" description="Helical" evidence="6">
    <location>
        <begin position="333"/>
        <end position="351"/>
    </location>
</feature>
<evidence type="ECO:0000313" key="9">
    <source>
        <dbReference type="Proteomes" id="UP000074119"/>
    </source>
</evidence>
<feature type="transmembrane region" description="Helical" evidence="6">
    <location>
        <begin position="49"/>
        <end position="65"/>
    </location>
</feature>
<evidence type="ECO:0000259" key="7">
    <source>
        <dbReference type="SMART" id="SM00849"/>
    </source>
</evidence>
<dbReference type="Gene3D" id="3.60.15.10">
    <property type="entry name" value="Ribonuclease Z/Hydroxyacylglutathione hydrolase-like"/>
    <property type="match status" value="1"/>
</dbReference>
<accession>A0A127M4T3</accession>
<dbReference type="CDD" id="cd07731">
    <property type="entry name" value="ComA-like_MBL-fold"/>
    <property type="match status" value="1"/>
</dbReference>
<feature type="transmembrane region" description="Helical" evidence="6">
    <location>
        <begin position="419"/>
        <end position="441"/>
    </location>
</feature>
<dbReference type="Pfam" id="PF13567">
    <property type="entry name" value="DUF4131"/>
    <property type="match status" value="1"/>
</dbReference>
<feature type="transmembrane region" description="Helical" evidence="6">
    <location>
        <begin position="232"/>
        <end position="251"/>
    </location>
</feature>
<feature type="transmembrane region" description="Helical" evidence="6">
    <location>
        <begin position="472"/>
        <end position="488"/>
    </location>
</feature>
<evidence type="ECO:0000256" key="4">
    <source>
        <dbReference type="ARBA" id="ARBA00022989"/>
    </source>
</evidence>
<feature type="transmembrane region" description="Helical" evidence="6">
    <location>
        <begin position="389"/>
        <end position="410"/>
    </location>
</feature>
<evidence type="ECO:0000256" key="3">
    <source>
        <dbReference type="ARBA" id="ARBA00022692"/>
    </source>
</evidence>
<evidence type="ECO:0000256" key="2">
    <source>
        <dbReference type="ARBA" id="ARBA00022475"/>
    </source>
</evidence>
<feature type="transmembrane region" description="Helical" evidence="6">
    <location>
        <begin position="447"/>
        <end position="465"/>
    </location>
</feature>
<dbReference type="NCBIfam" id="TIGR00361">
    <property type="entry name" value="ComEC_Rec2"/>
    <property type="match status" value="1"/>
</dbReference>
<organism evidence="8 9">
    <name type="scientific">Zhongshania aliphaticivorans</name>
    <dbReference type="NCBI Taxonomy" id="1470434"/>
    <lineage>
        <taxon>Bacteria</taxon>
        <taxon>Pseudomonadati</taxon>
        <taxon>Pseudomonadota</taxon>
        <taxon>Gammaproteobacteria</taxon>
        <taxon>Cellvibrionales</taxon>
        <taxon>Spongiibacteraceae</taxon>
        <taxon>Zhongshania</taxon>
    </lineage>
</organism>
<dbReference type="InterPro" id="IPR052159">
    <property type="entry name" value="Competence_DNA_uptake"/>
</dbReference>
<dbReference type="STRING" id="1470434.AZF00_07935"/>
<dbReference type="Pfam" id="PF00753">
    <property type="entry name" value="Lactamase_B"/>
    <property type="match status" value="1"/>
</dbReference>